<dbReference type="OrthoDB" id="155731at2759"/>
<keyword evidence="2" id="KW-0812">Transmembrane</keyword>
<name>A0A9W6WQA8_9STRA</name>
<feature type="compositionally biased region" description="Polar residues" evidence="1">
    <location>
        <begin position="19"/>
        <end position="32"/>
    </location>
</feature>
<evidence type="ECO:0000313" key="4">
    <source>
        <dbReference type="Proteomes" id="UP001165083"/>
    </source>
</evidence>
<evidence type="ECO:0000256" key="1">
    <source>
        <dbReference type="SAM" id="MobiDB-lite"/>
    </source>
</evidence>
<feature type="region of interest" description="Disordered" evidence="1">
    <location>
        <begin position="16"/>
        <end position="37"/>
    </location>
</feature>
<evidence type="ECO:0000256" key="2">
    <source>
        <dbReference type="SAM" id="Phobius"/>
    </source>
</evidence>
<reference evidence="3" key="1">
    <citation type="submission" date="2023-04" db="EMBL/GenBank/DDBJ databases">
        <title>Phytophthora lilii NBRC 32176.</title>
        <authorList>
            <person name="Ichikawa N."/>
            <person name="Sato H."/>
            <person name="Tonouchi N."/>
        </authorList>
    </citation>
    <scope>NUCLEOTIDE SEQUENCE</scope>
    <source>
        <strain evidence="3">NBRC 32176</strain>
    </source>
</reference>
<feature type="transmembrane region" description="Helical" evidence="2">
    <location>
        <begin position="160"/>
        <end position="182"/>
    </location>
</feature>
<accession>A0A9W6WQA8</accession>
<keyword evidence="4" id="KW-1185">Reference proteome</keyword>
<keyword evidence="2" id="KW-0472">Membrane</keyword>
<protein>
    <submittedName>
        <fullName evidence="3">Unnamed protein product</fullName>
    </submittedName>
</protein>
<dbReference type="Proteomes" id="UP001165083">
    <property type="component" value="Unassembled WGS sequence"/>
</dbReference>
<proteinExistence type="predicted"/>
<feature type="transmembrane region" description="Helical" evidence="2">
    <location>
        <begin position="706"/>
        <end position="728"/>
    </location>
</feature>
<dbReference type="EMBL" id="BSXW01000089">
    <property type="protein sequence ID" value="GMF11832.1"/>
    <property type="molecule type" value="Genomic_DNA"/>
</dbReference>
<organism evidence="3 4">
    <name type="scientific">Phytophthora lilii</name>
    <dbReference type="NCBI Taxonomy" id="2077276"/>
    <lineage>
        <taxon>Eukaryota</taxon>
        <taxon>Sar</taxon>
        <taxon>Stramenopiles</taxon>
        <taxon>Oomycota</taxon>
        <taxon>Peronosporomycetes</taxon>
        <taxon>Peronosporales</taxon>
        <taxon>Peronosporaceae</taxon>
        <taxon>Phytophthora</taxon>
    </lineage>
</organism>
<evidence type="ECO:0000313" key="3">
    <source>
        <dbReference type="EMBL" id="GMF11832.1"/>
    </source>
</evidence>
<keyword evidence="2" id="KW-1133">Transmembrane helix</keyword>
<sequence>MHSPLAVSQISLSQSNSSGYASRSQASRSNGSRMFDVESPSATSAAKEFLYQRQLAPNAVPLLVRLQRHRILGTAVLGVSAIVLLMIFLQRGIVLKSYSVSRNGPTSSGDIDAYNFYVGLCTSVLVMPLLGLVSAVVPAVLLCFLTQLTMQETTSRRTRFALALLGNVVLWFLLNGFMALYVSEETARVDAVIGESDLAEDDTASVIASDRASSSDTILRSAMQMPDATMENAVGQCSRPSPRRLPAQLNYGFPSRSWLSEMLPFSPETTNTNTLSVSLNDNASAREDMKMPMEMTAARNLVSYALRATDDFYREQDVQANASLFKLEGFPDSFDLASPDDSSMTQALLHALNTTINLAVKTRSHLKNFSVAEGSVEFVQFPWTTDSGDLVFDGVTLEFPMTTEFLRREVKLLNDTTQSVVYGSQALNGLFEINAKEECGRNGCVVSPVGAALTTAPADEGSQVRALPICLDSNGNEDYESTMNIDGSECEQRSTSSMLVLSFAKRIVGDAISTSLVNGSTGEALVVMLTNARKIYEVTAGRLSWETTDLASKYEASCEVSDCEGLAFPLSDGERQVIVGSAHIPINNLTIYTPSLLLWTPLVTSNVQEVDMSDILKSDFVFPSNFEDTSGWSPVDGTRCERERGAFMDRVQSSHLYSERSLQPAYQSALFWLFQHGVVKQKLSKTTLAFEASVKYVDVTLSVPQLSATLTFVGCAMLIIMGVLIFFGGKSREADVERHFKPHHLARVLLDDEAFSHRLLKCDLLNIGNKYLNSSELLDQFEISGLALRHRNRPSDVLIVPKGQQSTTASAASSQAVHIV</sequence>
<feature type="transmembrane region" description="Helical" evidence="2">
    <location>
        <begin position="115"/>
        <end position="148"/>
    </location>
</feature>
<feature type="transmembrane region" description="Helical" evidence="2">
    <location>
        <begin position="71"/>
        <end position="95"/>
    </location>
</feature>
<comment type="caution">
    <text evidence="3">The sequence shown here is derived from an EMBL/GenBank/DDBJ whole genome shotgun (WGS) entry which is preliminary data.</text>
</comment>
<gene>
    <name evidence="3" type="ORF">Plil01_000250300</name>
</gene>
<dbReference type="AlphaFoldDB" id="A0A9W6WQA8"/>